<name>A0A9P9ENG5_9HYPO</name>
<dbReference type="EMBL" id="JAGMUU010000013">
    <property type="protein sequence ID" value="KAH7140309.1"/>
    <property type="molecule type" value="Genomic_DNA"/>
</dbReference>
<reference evidence="2" key="1">
    <citation type="journal article" date="2021" name="Nat. Commun.">
        <title>Genetic determinants of endophytism in the Arabidopsis root mycobiome.</title>
        <authorList>
            <person name="Mesny F."/>
            <person name="Miyauchi S."/>
            <person name="Thiergart T."/>
            <person name="Pickel B."/>
            <person name="Atanasova L."/>
            <person name="Karlsson M."/>
            <person name="Huettel B."/>
            <person name="Barry K.W."/>
            <person name="Haridas S."/>
            <person name="Chen C."/>
            <person name="Bauer D."/>
            <person name="Andreopoulos W."/>
            <person name="Pangilinan J."/>
            <person name="LaButti K."/>
            <person name="Riley R."/>
            <person name="Lipzen A."/>
            <person name="Clum A."/>
            <person name="Drula E."/>
            <person name="Henrissat B."/>
            <person name="Kohler A."/>
            <person name="Grigoriev I.V."/>
            <person name="Martin F.M."/>
            <person name="Hacquard S."/>
        </authorList>
    </citation>
    <scope>NUCLEOTIDE SEQUENCE</scope>
    <source>
        <strain evidence="2">MPI-CAGE-AT-0021</strain>
    </source>
</reference>
<accession>A0A9P9ENG5</accession>
<proteinExistence type="predicted"/>
<feature type="compositionally biased region" description="Acidic residues" evidence="1">
    <location>
        <begin position="404"/>
        <end position="420"/>
    </location>
</feature>
<gene>
    <name evidence="2" type="ORF">B0J13DRAFT_586070</name>
</gene>
<dbReference type="Proteomes" id="UP000717696">
    <property type="component" value="Unassembled WGS sequence"/>
</dbReference>
<sequence length="420" mass="47704">MSCRIDQVGAGLLPAKERALEEHVYEIRDGSEPDHSKFRGFSKFVINLDHEVLKINDGMHYKLDNIPRKGDLWPHALSNSTYKDMPPSSWTFPNEKIGYAFRLVTPKTDIKEPRMAFLTKLMAQKIHEYKIDVEGFGLGWSPDSFPFRELTFALVSMPANQVEFHSFSAKGCRPRSCYSSSPSCTKEHIQKSPGWLDAEWTDEKGMLLELGAISHRPCEPPGVFVSLVLVVDGEAITNAVTWGLEQSRVNFHVVVISLFDVAFAERGDLIFRSSCMGSERRLRIHFPGFAALLNFFDAATSRRTPPKSAGSLLQEMCDQILDFVDYEAIVAGPFVRLEQRRLYPKERLLSLNFENMENGKRFPVMPMPRRRSREMYNWVPVIGSDRKAIILEIVVQFESAEGVPVEEDSEDSNDSDDEDA</sequence>
<evidence type="ECO:0000313" key="2">
    <source>
        <dbReference type="EMBL" id="KAH7140309.1"/>
    </source>
</evidence>
<evidence type="ECO:0000313" key="3">
    <source>
        <dbReference type="Proteomes" id="UP000717696"/>
    </source>
</evidence>
<protein>
    <submittedName>
        <fullName evidence="2">Uncharacterized protein</fullName>
    </submittedName>
</protein>
<organism evidence="2 3">
    <name type="scientific">Dactylonectria estremocensis</name>
    <dbReference type="NCBI Taxonomy" id="1079267"/>
    <lineage>
        <taxon>Eukaryota</taxon>
        <taxon>Fungi</taxon>
        <taxon>Dikarya</taxon>
        <taxon>Ascomycota</taxon>
        <taxon>Pezizomycotina</taxon>
        <taxon>Sordariomycetes</taxon>
        <taxon>Hypocreomycetidae</taxon>
        <taxon>Hypocreales</taxon>
        <taxon>Nectriaceae</taxon>
        <taxon>Dactylonectria</taxon>
    </lineage>
</organism>
<comment type="caution">
    <text evidence="2">The sequence shown here is derived from an EMBL/GenBank/DDBJ whole genome shotgun (WGS) entry which is preliminary data.</text>
</comment>
<keyword evidence="3" id="KW-1185">Reference proteome</keyword>
<dbReference type="AlphaFoldDB" id="A0A9P9ENG5"/>
<dbReference type="OrthoDB" id="3938867at2759"/>
<feature type="region of interest" description="Disordered" evidence="1">
    <location>
        <begin position="401"/>
        <end position="420"/>
    </location>
</feature>
<evidence type="ECO:0000256" key="1">
    <source>
        <dbReference type="SAM" id="MobiDB-lite"/>
    </source>
</evidence>